<keyword evidence="9" id="KW-0472">Membrane</keyword>
<evidence type="ECO:0000313" key="11">
    <source>
        <dbReference type="EMBL" id="MFC4910309.1"/>
    </source>
</evidence>
<evidence type="ECO:0000256" key="4">
    <source>
        <dbReference type="ARBA" id="ARBA00022741"/>
    </source>
</evidence>
<dbReference type="EMBL" id="JBHSIT010000007">
    <property type="protein sequence ID" value="MFC4910309.1"/>
    <property type="molecule type" value="Genomic_DNA"/>
</dbReference>
<evidence type="ECO:0000259" key="10">
    <source>
        <dbReference type="PROSITE" id="PS50011"/>
    </source>
</evidence>
<evidence type="ECO:0000256" key="1">
    <source>
        <dbReference type="ARBA" id="ARBA00012513"/>
    </source>
</evidence>
<dbReference type="InterPro" id="IPR017441">
    <property type="entry name" value="Protein_kinase_ATP_BS"/>
</dbReference>
<protein>
    <recommendedName>
        <fullName evidence="1">non-specific serine/threonine protein kinase</fullName>
        <ecNumber evidence="1">2.7.11.1</ecNumber>
    </recommendedName>
</protein>
<dbReference type="Gene3D" id="1.10.510.10">
    <property type="entry name" value="Transferase(Phosphotransferase) domain 1"/>
    <property type="match status" value="1"/>
</dbReference>
<dbReference type="GO" id="GO:0004674">
    <property type="term" value="F:protein serine/threonine kinase activity"/>
    <property type="evidence" value="ECO:0007669"/>
    <property type="project" value="UniProtKB-EC"/>
</dbReference>
<dbReference type="InterPro" id="IPR011009">
    <property type="entry name" value="Kinase-like_dom_sf"/>
</dbReference>
<keyword evidence="2" id="KW-0723">Serine/threonine-protein kinase</keyword>
<evidence type="ECO:0000256" key="9">
    <source>
        <dbReference type="SAM" id="Phobius"/>
    </source>
</evidence>
<keyword evidence="9" id="KW-0812">Transmembrane</keyword>
<feature type="domain" description="Protein kinase" evidence="10">
    <location>
        <begin position="19"/>
        <end position="273"/>
    </location>
</feature>
<evidence type="ECO:0000313" key="12">
    <source>
        <dbReference type="Proteomes" id="UP001595872"/>
    </source>
</evidence>
<sequence length="544" mass="57960">MAEGDVTGPGTDVPLAGRYRLLSVLGRGGMGTVWRASDETLDREVAIKEIRLHPSLTDEERSTAHARMMREARASARLGHPSVVTVHDVVVHDDRPWMVMELVPSRSLQDIVDEDGPQPPQRIAALGRQVAAALRAAHAVGILHRDVKPANVLITAEDRAVLTDFGIAQLSGDATLTRTGMVMGSPAYMAPERVKGEAAGPASDVWALGATLYAAVEGQAPHHRSDAMAVLAAIMTLDAPPPRRAGPLAPVLTAMLDREPANRPSIDQVEQELGRIGASSGAGRPTAMDAQVPVPPAWTEKAQQVQEQGVQHVQTHDVQPQQLAFPDDSTRSVQSRSGGRNKIVLAVVGAVAAMALVAGGVYYAFGRNKDTAAPPPTNPATGGATDPGSESPAPTASPSKPKPKGPPPGMTFQRLGGLRVAVPVGWKRQNDSTFIDPATHSYVQVDDRVWTGTPDGHWRTWIADPKTQEALRGFTNLGIETTSAKNGEPAADLEFTWLRGNELTHALDRGFRKGGKPYAVIVVAPQQQWPLMRPALRQVLESAG</sequence>
<dbReference type="InterPro" id="IPR000719">
    <property type="entry name" value="Prot_kinase_dom"/>
</dbReference>
<keyword evidence="9" id="KW-1133">Transmembrane helix</keyword>
<feature type="region of interest" description="Disordered" evidence="8">
    <location>
        <begin position="299"/>
        <end position="338"/>
    </location>
</feature>
<evidence type="ECO:0000256" key="6">
    <source>
        <dbReference type="ARBA" id="ARBA00022840"/>
    </source>
</evidence>
<dbReference type="RefSeq" id="WP_378258556.1">
    <property type="nucleotide sequence ID" value="NZ_JBHSIT010000007.1"/>
</dbReference>
<feature type="compositionally biased region" description="Low complexity" evidence="8">
    <location>
        <begin position="303"/>
        <end position="313"/>
    </location>
</feature>
<keyword evidence="6 7" id="KW-0067">ATP-binding</keyword>
<dbReference type="PROSITE" id="PS00107">
    <property type="entry name" value="PROTEIN_KINASE_ATP"/>
    <property type="match status" value="1"/>
</dbReference>
<dbReference type="PANTHER" id="PTHR43289">
    <property type="entry name" value="MITOGEN-ACTIVATED PROTEIN KINASE KINASE KINASE 20-RELATED"/>
    <property type="match status" value="1"/>
</dbReference>
<feature type="region of interest" description="Disordered" evidence="8">
    <location>
        <begin position="370"/>
        <end position="411"/>
    </location>
</feature>
<dbReference type="PROSITE" id="PS50011">
    <property type="entry name" value="PROTEIN_KINASE_DOM"/>
    <property type="match status" value="1"/>
</dbReference>
<dbReference type="PANTHER" id="PTHR43289:SF6">
    <property type="entry name" value="SERINE_THREONINE-PROTEIN KINASE NEKL-3"/>
    <property type="match status" value="1"/>
</dbReference>
<reference evidence="12" key="1">
    <citation type="journal article" date="2019" name="Int. J. Syst. Evol. Microbiol.">
        <title>The Global Catalogue of Microorganisms (GCM) 10K type strain sequencing project: providing services to taxonomists for standard genome sequencing and annotation.</title>
        <authorList>
            <consortium name="The Broad Institute Genomics Platform"/>
            <consortium name="The Broad Institute Genome Sequencing Center for Infectious Disease"/>
            <person name="Wu L."/>
            <person name="Ma J."/>
        </authorList>
    </citation>
    <scope>NUCLEOTIDE SEQUENCE [LARGE SCALE GENOMIC DNA]</scope>
    <source>
        <strain evidence="12">KLKA75</strain>
    </source>
</reference>
<keyword evidence="5 11" id="KW-0418">Kinase</keyword>
<dbReference type="PROSITE" id="PS00108">
    <property type="entry name" value="PROTEIN_KINASE_ST"/>
    <property type="match status" value="1"/>
</dbReference>
<feature type="binding site" evidence="7">
    <location>
        <position position="48"/>
    </location>
    <ligand>
        <name>ATP</name>
        <dbReference type="ChEBI" id="CHEBI:30616"/>
    </ligand>
</feature>
<evidence type="ECO:0000256" key="3">
    <source>
        <dbReference type="ARBA" id="ARBA00022679"/>
    </source>
</evidence>
<dbReference type="Proteomes" id="UP001595872">
    <property type="component" value="Unassembled WGS sequence"/>
</dbReference>
<proteinExistence type="predicted"/>
<keyword evidence="4 7" id="KW-0547">Nucleotide-binding</keyword>
<feature type="transmembrane region" description="Helical" evidence="9">
    <location>
        <begin position="343"/>
        <end position="365"/>
    </location>
</feature>
<keyword evidence="12" id="KW-1185">Reference proteome</keyword>
<dbReference type="CDD" id="cd14014">
    <property type="entry name" value="STKc_PknB_like"/>
    <property type="match status" value="1"/>
</dbReference>
<dbReference type="EC" id="2.7.11.1" evidence="1"/>
<evidence type="ECO:0000256" key="2">
    <source>
        <dbReference type="ARBA" id="ARBA00022527"/>
    </source>
</evidence>
<evidence type="ECO:0000256" key="7">
    <source>
        <dbReference type="PROSITE-ProRule" id="PRU10141"/>
    </source>
</evidence>
<dbReference type="Gene3D" id="3.30.200.20">
    <property type="entry name" value="Phosphorylase Kinase, domain 1"/>
    <property type="match status" value="1"/>
</dbReference>
<name>A0ABV9U354_9ACTN</name>
<gene>
    <name evidence="11" type="ORF">ACFPCY_23555</name>
</gene>
<dbReference type="SUPFAM" id="SSF56112">
    <property type="entry name" value="Protein kinase-like (PK-like)"/>
    <property type="match status" value="1"/>
</dbReference>
<evidence type="ECO:0000256" key="8">
    <source>
        <dbReference type="SAM" id="MobiDB-lite"/>
    </source>
</evidence>
<feature type="compositionally biased region" description="Low complexity" evidence="8">
    <location>
        <begin position="379"/>
        <end position="399"/>
    </location>
</feature>
<dbReference type="SMART" id="SM00220">
    <property type="entry name" value="S_TKc"/>
    <property type="match status" value="1"/>
</dbReference>
<comment type="caution">
    <text evidence="11">The sequence shown here is derived from an EMBL/GenBank/DDBJ whole genome shotgun (WGS) entry which is preliminary data.</text>
</comment>
<dbReference type="InterPro" id="IPR008271">
    <property type="entry name" value="Ser/Thr_kinase_AS"/>
</dbReference>
<dbReference type="Pfam" id="PF00069">
    <property type="entry name" value="Pkinase"/>
    <property type="match status" value="1"/>
</dbReference>
<organism evidence="11 12">
    <name type="scientific">Actinomadura gamaensis</name>
    <dbReference type="NCBI Taxonomy" id="1763541"/>
    <lineage>
        <taxon>Bacteria</taxon>
        <taxon>Bacillati</taxon>
        <taxon>Actinomycetota</taxon>
        <taxon>Actinomycetes</taxon>
        <taxon>Streptosporangiales</taxon>
        <taxon>Thermomonosporaceae</taxon>
        <taxon>Actinomadura</taxon>
    </lineage>
</organism>
<keyword evidence="3 11" id="KW-0808">Transferase</keyword>
<accession>A0ABV9U354</accession>
<evidence type="ECO:0000256" key="5">
    <source>
        <dbReference type="ARBA" id="ARBA00022777"/>
    </source>
</evidence>